<dbReference type="Gene3D" id="3.40.50.2000">
    <property type="entry name" value="Glycogen Phosphorylase B"/>
    <property type="match status" value="2"/>
</dbReference>
<dbReference type="GO" id="GO:0016757">
    <property type="term" value="F:glycosyltransferase activity"/>
    <property type="evidence" value="ECO:0007669"/>
    <property type="project" value="UniProtKB-KW"/>
</dbReference>
<evidence type="ECO:0000256" key="1">
    <source>
        <dbReference type="ARBA" id="ARBA00022676"/>
    </source>
</evidence>
<sequence>MHTSPASAPGAGDAGGMNVVELHQARALADLGYRVDIATRRSHPDQPDVADLGGGVQLLHVDAGPAADLPKSAIDAHIDEFSAGLARLMPYDLIQSHHWMSGVAALPVARAWGVPHVQSFHSVAAHPGDPLSAGEPPESGARVAGEALIAQRSDAIIAVSTAEARTIIERCGADPRRVSVIPPGVDLDTFRPAAPTDQRPACPWCGSEAGYVLMAARLQPLKGGDLAIRAMAELAPDERPDLMIAGDVSADFADYRAEVEALIDRLGMRNHVHFVGAQSRVDLAALMRHAQALLVPSHSETFGLVALEGAASGVPVLASSTGGLREVVVHEETGYLMHDRDPIAWGTTLRGLLTNETLRTRLGVVARIHARRFYWPDIGARLATTYERIAVSEGADVSTWSVQVS</sequence>
<dbReference type="InterPro" id="IPR028098">
    <property type="entry name" value="Glyco_trans_4-like_N"/>
</dbReference>
<accession>A0A4Q2EMD1</accession>
<feature type="domain" description="Glycosyl transferase family 1" evidence="3">
    <location>
        <begin position="211"/>
        <end position="364"/>
    </location>
</feature>
<name>A0A4Q2EMD1_9ACTN</name>
<gene>
    <name evidence="5" type="ORF">C1706_04725</name>
</gene>
<dbReference type="PANTHER" id="PTHR12526">
    <property type="entry name" value="GLYCOSYLTRANSFERASE"/>
    <property type="match status" value="1"/>
</dbReference>
<evidence type="ECO:0000313" key="5">
    <source>
        <dbReference type="EMBL" id="RXW33205.1"/>
    </source>
</evidence>
<dbReference type="Pfam" id="PF00534">
    <property type="entry name" value="Glycos_transf_1"/>
    <property type="match status" value="1"/>
</dbReference>
<dbReference type="AlphaFoldDB" id="A0A4Q2EMD1"/>
<reference evidence="5 6" key="1">
    <citation type="submission" date="2018-01" db="EMBL/GenBank/DDBJ databases">
        <title>Lactibacter flavus gen. nov., sp. nov., a novel bacterium of the family Propionibacteriaceae isolated from raw milk and dairy products.</title>
        <authorList>
            <person name="Wenning M."/>
            <person name="Breitenwieser F."/>
            <person name="Huptas C."/>
            <person name="von Neubeck M."/>
            <person name="Busse H.-J."/>
            <person name="Scherer S."/>
        </authorList>
    </citation>
    <scope>NUCLEOTIDE SEQUENCE [LARGE SCALE GENOMIC DNA]</scope>
    <source>
        <strain evidence="5 6">VG341</strain>
    </source>
</reference>
<evidence type="ECO:0000256" key="2">
    <source>
        <dbReference type="ARBA" id="ARBA00022679"/>
    </source>
</evidence>
<dbReference type="SUPFAM" id="SSF53756">
    <property type="entry name" value="UDP-Glycosyltransferase/glycogen phosphorylase"/>
    <property type="match status" value="1"/>
</dbReference>
<evidence type="ECO:0000313" key="6">
    <source>
        <dbReference type="Proteomes" id="UP000290624"/>
    </source>
</evidence>
<feature type="domain" description="Glycosyltransferase subfamily 4-like N-terminal" evidence="4">
    <location>
        <begin position="15"/>
        <end position="184"/>
    </location>
</feature>
<dbReference type="Pfam" id="PF13579">
    <property type="entry name" value="Glyco_trans_4_4"/>
    <property type="match status" value="1"/>
</dbReference>
<keyword evidence="1" id="KW-0328">Glycosyltransferase</keyword>
<evidence type="ECO:0000259" key="4">
    <source>
        <dbReference type="Pfam" id="PF13579"/>
    </source>
</evidence>
<organism evidence="5 6">
    <name type="scientific">Propioniciclava flava</name>
    <dbReference type="NCBI Taxonomy" id="2072026"/>
    <lineage>
        <taxon>Bacteria</taxon>
        <taxon>Bacillati</taxon>
        <taxon>Actinomycetota</taxon>
        <taxon>Actinomycetes</taxon>
        <taxon>Propionibacteriales</taxon>
        <taxon>Propionibacteriaceae</taxon>
        <taxon>Propioniciclava</taxon>
    </lineage>
</organism>
<proteinExistence type="predicted"/>
<evidence type="ECO:0000259" key="3">
    <source>
        <dbReference type="Pfam" id="PF00534"/>
    </source>
</evidence>
<keyword evidence="6" id="KW-1185">Reference proteome</keyword>
<protein>
    <recommendedName>
        <fullName evidence="7">Glycosyltransferase family 1 protein</fullName>
    </recommendedName>
</protein>
<keyword evidence="2" id="KW-0808">Transferase</keyword>
<comment type="caution">
    <text evidence="5">The sequence shown here is derived from an EMBL/GenBank/DDBJ whole genome shotgun (WGS) entry which is preliminary data.</text>
</comment>
<dbReference type="InterPro" id="IPR001296">
    <property type="entry name" value="Glyco_trans_1"/>
</dbReference>
<dbReference type="OrthoDB" id="9810929at2"/>
<dbReference type="PANTHER" id="PTHR12526:SF510">
    <property type="entry name" value="D-INOSITOL 3-PHOSPHATE GLYCOSYLTRANSFERASE"/>
    <property type="match status" value="1"/>
</dbReference>
<dbReference type="EMBL" id="PPCV01000002">
    <property type="protein sequence ID" value="RXW33205.1"/>
    <property type="molecule type" value="Genomic_DNA"/>
</dbReference>
<dbReference type="Proteomes" id="UP000290624">
    <property type="component" value="Unassembled WGS sequence"/>
</dbReference>
<evidence type="ECO:0008006" key="7">
    <source>
        <dbReference type="Google" id="ProtNLM"/>
    </source>
</evidence>